<dbReference type="Pfam" id="PF02737">
    <property type="entry name" value="3HCDH_N"/>
    <property type="match status" value="1"/>
</dbReference>
<dbReference type="GO" id="GO:0016616">
    <property type="term" value="F:oxidoreductase activity, acting on the CH-OH group of donors, NAD or NADP as acceptor"/>
    <property type="evidence" value="ECO:0007669"/>
    <property type="project" value="InterPro"/>
</dbReference>
<dbReference type="InterPro" id="IPR036291">
    <property type="entry name" value="NAD(P)-bd_dom_sf"/>
</dbReference>
<reference evidence="4 5" key="1">
    <citation type="submission" date="2016-10" db="EMBL/GenBank/DDBJ databases">
        <authorList>
            <person name="de Groot N.N."/>
        </authorList>
    </citation>
    <scope>NUCLEOTIDE SEQUENCE [LARGE SCALE GENOMIC DNA]</scope>
    <source>
        <strain evidence="4 5">RK1</strain>
    </source>
</reference>
<gene>
    <name evidence="4" type="ORF">SAMN05444682_103119</name>
</gene>
<dbReference type="STRING" id="1477437.SAMN05444682_103119"/>
<protein>
    <submittedName>
        <fullName evidence="4">3-hydroxybutyryl-CoA dehydrogenase</fullName>
    </submittedName>
</protein>
<dbReference type="SUPFAM" id="SSF51735">
    <property type="entry name" value="NAD(P)-binding Rossmann-fold domains"/>
    <property type="match status" value="1"/>
</dbReference>
<feature type="domain" description="3-hydroxyacyl-CoA dehydrogenase NAD binding" evidence="3">
    <location>
        <begin position="78"/>
        <end position="176"/>
    </location>
</feature>
<dbReference type="EMBL" id="FOQO01000003">
    <property type="protein sequence ID" value="SFI27347.1"/>
    <property type="molecule type" value="Genomic_DNA"/>
</dbReference>
<dbReference type="PANTHER" id="PTHR48075:SF5">
    <property type="entry name" value="3-HYDROXYBUTYRYL-COA DEHYDROGENASE"/>
    <property type="match status" value="1"/>
</dbReference>
<dbReference type="InterPro" id="IPR006108">
    <property type="entry name" value="3HC_DH_C"/>
</dbReference>
<evidence type="ECO:0000259" key="3">
    <source>
        <dbReference type="Pfam" id="PF02737"/>
    </source>
</evidence>
<dbReference type="InterPro" id="IPR006176">
    <property type="entry name" value="3-OHacyl-CoA_DH_NAD-bd"/>
</dbReference>
<sequence length="294" mass="33236">MAQMMMKETNRPLPPLLIVGDGKLAYSVAGNALRADQETTLLTSDVKAAYSAVKQAMPDRVKKLILPKAWPTVLSHHWIVVITEERSDIKRQLIERLEGCVGKDAVIAVNTESIPLAELQAASRYPERILGLNWCYPADLTFFLEIICNEKSASNQIRALEAMAKNGWNKDPYLVKSGFSVRARMMAAWAREAFYLVENGYASIESIDRACRNDAGYYLPFAGNFRYMDLMGTYAYGVVMKDLNPELSQATVLPDSVVADFQDYAADHPERWEKIVRTFSEEIRELILKYPHET</sequence>
<dbReference type="InterPro" id="IPR013328">
    <property type="entry name" value="6PGD_dom2"/>
</dbReference>
<name>A0A1I3GVD5_9SPHI</name>
<keyword evidence="1" id="KW-0560">Oxidoreductase</keyword>
<dbReference type="InterPro" id="IPR008927">
    <property type="entry name" value="6-PGluconate_DH-like_C_sf"/>
</dbReference>
<organism evidence="4 5">
    <name type="scientific">Parapedobacter indicus</name>
    <dbReference type="NCBI Taxonomy" id="1477437"/>
    <lineage>
        <taxon>Bacteria</taxon>
        <taxon>Pseudomonadati</taxon>
        <taxon>Bacteroidota</taxon>
        <taxon>Sphingobacteriia</taxon>
        <taxon>Sphingobacteriales</taxon>
        <taxon>Sphingobacteriaceae</taxon>
        <taxon>Parapedobacter</taxon>
    </lineage>
</organism>
<feature type="domain" description="3-hydroxyacyl-CoA dehydrogenase C-terminal" evidence="2">
    <location>
        <begin position="182"/>
        <end position="253"/>
    </location>
</feature>
<dbReference type="Gene3D" id="1.10.1040.10">
    <property type="entry name" value="N-(1-d-carboxylethyl)-l-norvaline Dehydrogenase, domain 2"/>
    <property type="match status" value="1"/>
</dbReference>
<dbReference type="Pfam" id="PF00725">
    <property type="entry name" value="3HCDH"/>
    <property type="match status" value="1"/>
</dbReference>
<dbReference type="GO" id="GO:0070403">
    <property type="term" value="F:NAD+ binding"/>
    <property type="evidence" value="ECO:0007669"/>
    <property type="project" value="InterPro"/>
</dbReference>
<dbReference type="SUPFAM" id="SSF48179">
    <property type="entry name" value="6-phosphogluconate dehydrogenase C-terminal domain-like"/>
    <property type="match status" value="1"/>
</dbReference>
<keyword evidence="5" id="KW-1185">Reference proteome</keyword>
<evidence type="ECO:0000259" key="2">
    <source>
        <dbReference type="Pfam" id="PF00725"/>
    </source>
</evidence>
<dbReference type="PANTHER" id="PTHR48075">
    <property type="entry name" value="3-HYDROXYACYL-COA DEHYDROGENASE FAMILY PROTEIN"/>
    <property type="match status" value="1"/>
</dbReference>
<dbReference type="Gene3D" id="3.40.50.720">
    <property type="entry name" value="NAD(P)-binding Rossmann-like Domain"/>
    <property type="match status" value="1"/>
</dbReference>
<accession>A0A1I3GVD5</accession>
<evidence type="ECO:0000313" key="4">
    <source>
        <dbReference type="EMBL" id="SFI27347.1"/>
    </source>
</evidence>
<dbReference type="GO" id="GO:0006631">
    <property type="term" value="P:fatty acid metabolic process"/>
    <property type="evidence" value="ECO:0007669"/>
    <property type="project" value="InterPro"/>
</dbReference>
<dbReference type="Proteomes" id="UP000198670">
    <property type="component" value="Unassembled WGS sequence"/>
</dbReference>
<evidence type="ECO:0000256" key="1">
    <source>
        <dbReference type="ARBA" id="ARBA00023002"/>
    </source>
</evidence>
<dbReference type="AlphaFoldDB" id="A0A1I3GVD5"/>
<dbReference type="RefSeq" id="WP_218146498.1">
    <property type="nucleotide sequence ID" value="NZ_FOQO01000003.1"/>
</dbReference>
<proteinExistence type="predicted"/>
<evidence type="ECO:0000313" key="5">
    <source>
        <dbReference type="Proteomes" id="UP000198670"/>
    </source>
</evidence>